<accession>A0AA40FXC2</accession>
<comment type="caution">
    <text evidence="3">The sequence shown here is derived from an EMBL/GenBank/DDBJ whole genome shotgun (WGS) entry which is preliminary data.</text>
</comment>
<feature type="region of interest" description="Disordered" evidence="1">
    <location>
        <begin position="69"/>
        <end position="90"/>
    </location>
</feature>
<dbReference type="Proteomes" id="UP001177670">
    <property type="component" value="Unassembled WGS sequence"/>
</dbReference>
<proteinExistence type="predicted"/>
<feature type="transmembrane region" description="Helical" evidence="2">
    <location>
        <begin position="376"/>
        <end position="399"/>
    </location>
</feature>
<reference evidence="3" key="1">
    <citation type="submission" date="2021-10" db="EMBL/GenBank/DDBJ databases">
        <title>Melipona bicolor Genome sequencing and assembly.</title>
        <authorList>
            <person name="Araujo N.S."/>
            <person name="Arias M.C."/>
        </authorList>
    </citation>
    <scope>NUCLEOTIDE SEQUENCE</scope>
    <source>
        <strain evidence="3">USP_2M_L1-L4_2017</strain>
        <tissue evidence="3">Whole body</tissue>
    </source>
</reference>
<keyword evidence="2" id="KW-0472">Membrane</keyword>
<dbReference type="EMBL" id="JAHYIQ010000013">
    <property type="protein sequence ID" value="KAK1126611.1"/>
    <property type="molecule type" value="Genomic_DNA"/>
</dbReference>
<protein>
    <submittedName>
        <fullName evidence="3">Uncharacterized protein</fullName>
    </submittedName>
</protein>
<sequence>MNEEKGPRTKEKRDSLENEMISDPNIPETGEQAARALHSGEENECCFHACSEEFPGSGICANCTGQLPRRRGKSHDPPTAPRCEISPIQPTSTGTFSPPYVTSPCNCYFRKKKKKEKNRLTKTHCVRCLFRSGGGYQESGLFTDSSLERVGKLHETSREAGAAASTPIDVGRREQGGMLVCGTGDGVDSIASVSSSDRSATYVLPQLFWLCSILTSVLGSINVPTVPVLWISRMFLWSSMPFGGGDDRGDDDDVAAATAAAVGDGGNNDGSDNRRESEESRNQLEDLVAWLCRCLRGVNHASVRYGANWLLRRWGAVERRCESWWWWCCWYWWWWRWRRTTKGKNGPRTRWKFRPRRSRWKCRLARRLVAGTLSRIAASIAASIAATAAAIAAITATVVKHGFFSHLRTTYRDSFNERLIQRFLVDSFTVKCLRRRWNCGWRWWRSRWRTLENGGSEDARQRSKKKRRRGGRRRRKRRRRSAGVSGFPEEESVVRSSLARRRRFELFSRRKDPP</sequence>
<evidence type="ECO:0000256" key="2">
    <source>
        <dbReference type="SAM" id="Phobius"/>
    </source>
</evidence>
<feature type="compositionally biased region" description="Basic residues" evidence="1">
    <location>
        <begin position="462"/>
        <end position="481"/>
    </location>
</feature>
<gene>
    <name evidence="3" type="ORF">K0M31_004240</name>
</gene>
<keyword evidence="2" id="KW-0812">Transmembrane</keyword>
<dbReference type="AlphaFoldDB" id="A0AA40FXC2"/>
<keyword evidence="2" id="KW-1133">Transmembrane helix</keyword>
<evidence type="ECO:0000256" key="1">
    <source>
        <dbReference type="SAM" id="MobiDB-lite"/>
    </source>
</evidence>
<feature type="region of interest" description="Disordered" evidence="1">
    <location>
        <begin position="455"/>
        <end position="491"/>
    </location>
</feature>
<evidence type="ECO:0000313" key="4">
    <source>
        <dbReference type="Proteomes" id="UP001177670"/>
    </source>
</evidence>
<name>A0AA40FXC2_9HYME</name>
<feature type="compositionally biased region" description="Basic and acidic residues" evidence="1">
    <location>
        <begin position="1"/>
        <end position="16"/>
    </location>
</feature>
<keyword evidence="4" id="KW-1185">Reference proteome</keyword>
<feature type="region of interest" description="Disordered" evidence="1">
    <location>
        <begin position="1"/>
        <end position="27"/>
    </location>
</feature>
<evidence type="ECO:0000313" key="3">
    <source>
        <dbReference type="EMBL" id="KAK1126611.1"/>
    </source>
</evidence>
<organism evidence="3 4">
    <name type="scientific">Melipona bicolor</name>
    <dbReference type="NCBI Taxonomy" id="60889"/>
    <lineage>
        <taxon>Eukaryota</taxon>
        <taxon>Metazoa</taxon>
        <taxon>Ecdysozoa</taxon>
        <taxon>Arthropoda</taxon>
        <taxon>Hexapoda</taxon>
        <taxon>Insecta</taxon>
        <taxon>Pterygota</taxon>
        <taxon>Neoptera</taxon>
        <taxon>Endopterygota</taxon>
        <taxon>Hymenoptera</taxon>
        <taxon>Apocrita</taxon>
        <taxon>Aculeata</taxon>
        <taxon>Apoidea</taxon>
        <taxon>Anthophila</taxon>
        <taxon>Apidae</taxon>
        <taxon>Melipona</taxon>
    </lineage>
</organism>